<evidence type="ECO:0000313" key="1">
    <source>
        <dbReference type="EMBL" id="SHH67867.1"/>
    </source>
</evidence>
<keyword evidence="2" id="KW-1185">Reference proteome</keyword>
<dbReference type="RefSeq" id="WP_073338281.1">
    <property type="nucleotide sequence ID" value="NZ_FQXM01000009.1"/>
</dbReference>
<dbReference type="EMBL" id="FQXM01000009">
    <property type="protein sequence ID" value="SHH67867.1"/>
    <property type="molecule type" value="Genomic_DNA"/>
</dbReference>
<protein>
    <recommendedName>
        <fullName evidence="3">Nif11 domain-containing protein</fullName>
    </recommendedName>
</protein>
<reference evidence="1 2" key="1">
    <citation type="submission" date="2016-11" db="EMBL/GenBank/DDBJ databases">
        <authorList>
            <person name="Jaros S."/>
            <person name="Januszkiewicz K."/>
            <person name="Wedrychowicz H."/>
        </authorList>
    </citation>
    <scope>NUCLEOTIDE SEQUENCE [LARGE SCALE GENOMIC DNA]</scope>
    <source>
        <strain evidence="1 2">DSM 8605</strain>
    </source>
</reference>
<name>A0A1M5UXU3_9CLOT</name>
<gene>
    <name evidence="1" type="ORF">SAMN02745207_01986</name>
</gene>
<dbReference type="AlphaFoldDB" id="A0A1M5UXU3"/>
<evidence type="ECO:0000313" key="2">
    <source>
        <dbReference type="Proteomes" id="UP000184447"/>
    </source>
</evidence>
<dbReference type="Proteomes" id="UP000184447">
    <property type="component" value="Unassembled WGS sequence"/>
</dbReference>
<sequence>MNQDMIIKLITNVCENKRFADSIFSGENTKEIIHAAWEKGILLTNEEVNFFNSVLRQYSLKDSQNDLEYNLNYDLDIESKEEKHILNNSIYSYEDMYFKIQMMNKPLWNEYKNRLLFK</sequence>
<proteinExistence type="predicted"/>
<organism evidence="1 2">
    <name type="scientific">Clostridium grantii DSM 8605</name>
    <dbReference type="NCBI Taxonomy" id="1121316"/>
    <lineage>
        <taxon>Bacteria</taxon>
        <taxon>Bacillati</taxon>
        <taxon>Bacillota</taxon>
        <taxon>Clostridia</taxon>
        <taxon>Eubacteriales</taxon>
        <taxon>Clostridiaceae</taxon>
        <taxon>Clostridium</taxon>
    </lineage>
</organism>
<accession>A0A1M5UXU3</accession>
<evidence type="ECO:0008006" key="3">
    <source>
        <dbReference type="Google" id="ProtNLM"/>
    </source>
</evidence>